<dbReference type="HOGENOM" id="CLU_079696_0_0_1"/>
<protein>
    <submittedName>
        <fullName evidence="1">Uncharacterized protein</fullName>
    </submittedName>
</protein>
<proteinExistence type="predicted"/>
<organism evidence="1 2">
    <name type="scientific">Pisolithus tinctorius Marx 270</name>
    <dbReference type="NCBI Taxonomy" id="870435"/>
    <lineage>
        <taxon>Eukaryota</taxon>
        <taxon>Fungi</taxon>
        <taxon>Dikarya</taxon>
        <taxon>Basidiomycota</taxon>
        <taxon>Agaricomycotina</taxon>
        <taxon>Agaricomycetes</taxon>
        <taxon>Agaricomycetidae</taxon>
        <taxon>Boletales</taxon>
        <taxon>Sclerodermatineae</taxon>
        <taxon>Pisolithaceae</taxon>
        <taxon>Pisolithus</taxon>
    </lineage>
</organism>
<dbReference type="InParanoid" id="A0A0C3KQV0"/>
<keyword evidence="2" id="KW-1185">Reference proteome</keyword>
<dbReference type="OrthoDB" id="2671422at2759"/>
<evidence type="ECO:0000313" key="1">
    <source>
        <dbReference type="EMBL" id="KIO11887.1"/>
    </source>
</evidence>
<evidence type="ECO:0000313" key="2">
    <source>
        <dbReference type="Proteomes" id="UP000054217"/>
    </source>
</evidence>
<name>A0A0C3KQV0_PISTI</name>
<reference evidence="1 2" key="1">
    <citation type="submission" date="2014-04" db="EMBL/GenBank/DDBJ databases">
        <authorList>
            <consortium name="DOE Joint Genome Institute"/>
            <person name="Kuo A."/>
            <person name="Kohler A."/>
            <person name="Costa M.D."/>
            <person name="Nagy L.G."/>
            <person name="Floudas D."/>
            <person name="Copeland A."/>
            <person name="Barry K.W."/>
            <person name="Cichocki N."/>
            <person name="Veneault-Fourrey C."/>
            <person name="LaButti K."/>
            <person name="Lindquist E.A."/>
            <person name="Lipzen A."/>
            <person name="Lundell T."/>
            <person name="Morin E."/>
            <person name="Murat C."/>
            <person name="Sun H."/>
            <person name="Tunlid A."/>
            <person name="Henrissat B."/>
            <person name="Grigoriev I.V."/>
            <person name="Hibbett D.S."/>
            <person name="Martin F."/>
            <person name="Nordberg H.P."/>
            <person name="Cantor M.N."/>
            <person name="Hua S.X."/>
        </authorList>
    </citation>
    <scope>NUCLEOTIDE SEQUENCE [LARGE SCALE GENOMIC DNA]</scope>
    <source>
        <strain evidence="1 2">Marx 270</strain>
    </source>
</reference>
<gene>
    <name evidence="1" type="ORF">M404DRAFT_994575</name>
</gene>
<dbReference type="AlphaFoldDB" id="A0A0C3KQV0"/>
<sequence length="284" mass="30680">MTVPSTNIEYMWAVVGGPKAGIYRDSDCPRMKCGKSSPPLPIAVQCISQQEAQLVCRTLQPIINALPADLTSCQLLTALRGSPDVRSLLHDNEGFHAVVVGAPPGVHRTKKSVIRAEGTFRCPKTRYTASFWEALAFVVVKGIEIDMPPLSEPTETHNGGGVAAIADGVRTLQVDADPRSPAGPIIYTHIRSLRGLISSQYIPHANSDLSSQVESRAQPLGGIVAQYLAAHGYGLSDVDIILNCYRKSSSVEPFAGEQFVMHLAREGLPVAEGNFLLAMIRRQR</sequence>
<dbReference type="EMBL" id="KN831949">
    <property type="protein sequence ID" value="KIO11887.1"/>
    <property type="molecule type" value="Genomic_DNA"/>
</dbReference>
<dbReference type="Proteomes" id="UP000054217">
    <property type="component" value="Unassembled WGS sequence"/>
</dbReference>
<reference evidence="2" key="2">
    <citation type="submission" date="2015-01" db="EMBL/GenBank/DDBJ databases">
        <title>Evolutionary Origins and Diversification of the Mycorrhizal Mutualists.</title>
        <authorList>
            <consortium name="DOE Joint Genome Institute"/>
            <consortium name="Mycorrhizal Genomics Consortium"/>
            <person name="Kohler A."/>
            <person name="Kuo A."/>
            <person name="Nagy L.G."/>
            <person name="Floudas D."/>
            <person name="Copeland A."/>
            <person name="Barry K.W."/>
            <person name="Cichocki N."/>
            <person name="Veneault-Fourrey C."/>
            <person name="LaButti K."/>
            <person name="Lindquist E.A."/>
            <person name="Lipzen A."/>
            <person name="Lundell T."/>
            <person name="Morin E."/>
            <person name="Murat C."/>
            <person name="Riley R."/>
            <person name="Ohm R."/>
            <person name="Sun H."/>
            <person name="Tunlid A."/>
            <person name="Henrissat B."/>
            <person name="Grigoriev I.V."/>
            <person name="Hibbett D.S."/>
            <person name="Martin F."/>
        </authorList>
    </citation>
    <scope>NUCLEOTIDE SEQUENCE [LARGE SCALE GENOMIC DNA]</scope>
    <source>
        <strain evidence="2">Marx 270</strain>
    </source>
</reference>
<accession>A0A0C3KQV0</accession>